<dbReference type="GO" id="GO:0006260">
    <property type="term" value="P:DNA replication"/>
    <property type="evidence" value="ECO:0007669"/>
    <property type="project" value="UniProtKB-KW"/>
</dbReference>
<evidence type="ECO:0000259" key="12">
    <source>
        <dbReference type="PROSITE" id="PS51462"/>
    </source>
</evidence>
<evidence type="ECO:0000256" key="5">
    <source>
        <dbReference type="ARBA" id="ARBA00022723"/>
    </source>
</evidence>
<dbReference type="GO" id="GO:0044715">
    <property type="term" value="F:8-oxo-dGDP phosphatase activity"/>
    <property type="evidence" value="ECO:0007669"/>
    <property type="project" value="TreeGrafter"/>
</dbReference>
<comment type="catalytic activity">
    <reaction evidence="10">
        <text>8-oxo-dGTP + H2O = 8-oxo-dGMP + diphosphate + H(+)</text>
        <dbReference type="Rhea" id="RHEA:31575"/>
        <dbReference type="ChEBI" id="CHEBI:15377"/>
        <dbReference type="ChEBI" id="CHEBI:15378"/>
        <dbReference type="ChEBI" id="CHEBI:33019"/>
        <dbReference type="ChEBI" id="CHEBI:63224"/>
        <dbReference type="ChEBI" id="CHEBI:77896"/>
        <dbReference type="EC" id="3.6.1.55"/>
    </reaction>
</comment>
<organism evidence="13 14">
    <name type="scientific">Amycolatopsis jiangsuensis</name>
    <dbReference type="NCBI Taxonomy" id="1181879"/>
    <lineage>
        <taxon>Bacteria</taxon>
        <taxon>Bacillati</taxon>
        <taxon>Actinomycetota</taxon>
        <taxon>Actinomycetes</taxon>
        <taxon>Pseudonocardiales</taxon>
        <taxon>Pseudonocardiaceae</taxon>
        <taxon>Amycolatopsis</taxon>
    </lineage>
</organism>
<keyword evidence="9" id="KW-0234">DNA repair</keyword>
<dbReference type="GO" id="GO:0044716">
    <property type="term" value="F:8-oxo-GDP phosphatase activity"/>
    <property type="evidence" value="ECO:0007669"/>
    <property type="project" value="TreeGrafter"/>
</dbReference>
<comment type="caution">
    <text evidence="13">The sequence shown here is derived from an EMBL/GenBank/DDBJ whole genome shotgun (WGS) entry which is preliminary data.</text>
</comment>
<dbReference type="PROSITE" id="PS51462">
    <property type="entry name" value="NUDIX"/>
    <property type="match status" value="1"/>
</dbReference>
<gene>
    <name evidence="13" type="ORF">BJY18_005997</name>
</gene>
<feature type="domain" description="Nudix hydrolase" evidence="12">
    <location>
        <begin position="7"/>
        <end position="134"/>
    </location>
</feature>
<dbReference type="AlphaFoldDB" id="A0A840J4Z9"/>
<name>A0A840J4Z9_9PSEU</name>
<sequence>MRETERMDGVIVGAALVREGKLLAQQRAWPPHHAGQWELPGGRVEPGETEAFALARECQEELDVVVTIGTRIGPEVPLPGGKVLRVYAAALLSPGAEPRAVEHTALRWVGADELDEVDWLPADRDLLPALHSLLQ</sequence>
<protein>
    <recommendedName>
        <fullName evidence="11">8-oxo-dGTP diphosphatase</fullName>
        <ecNumber evidence="11">3.6.1.55</ecNumber>
    </recommendedName>
</protein>
<evidence type="ECO:0000256" key="11">
    <source>
        <dbReference type="ARBA" id="ARBA00038905"/>
    </source>
</evidence>
<dbReference type="GO" id="GO:0046872">
    <property type="term" value="F:metal ion binding"/>
    <property type="evidence" value="ECO:0007669"/>
    <property type="project" value="UniProtKB-KW"/>
</dbReference>
<evidence type="ECO:0000256" key="6">
    <source>
        <dbReference type="ARBA" id="ARBA00022763"/>
    </source>
</evidence>
<dbReference type="Pfam" id="PF00293">
    <property type="entry name" value="NUDIX"/>
    <property type="match status" value="1"/>
</dbReference>
<evidence type="ECO:0000256" key="8">
    <source>
        <dbReference type="ARBA" id="ARBA00022842"/>
    </source>
</evidence>
<evidence type="ECO:0000313" key="14">
    <source>
        <dbReference type="Proteomes" id="UP000581769"/>
    </source>
</evidence>
<keyword evidence="5" id="KW-0479">Metal-binding</keyword>
<evidence type="ECO:0000256" key="1">
    <source>
        <dbReference type="ARBA" id="ARBA00001946"/>
    </source>
</evidence>
<comment type="similarity">
    <text evidence="2">Belongs to the Nudix hydrolase family.</text>
</comment>
<keyword evidence="6" id="KW-0227">DNA damage</keyword>
<dbReference type="InterPro" id="IPR020476">
    <property type="entry name" value="Nudix_hydrolase"/>
</dbReference>
<evidence type="ECO:0000256" key="10">
    <source>
        <dbReference type="ARBA" id="ARBA00035861"/>
    </source>
</evidence>
<evidence type="ECO:0000313" key="13">
    <source>
        <dbReference type="EMBL" id="MBB4688512.1"/>
    </source>
</evidence>
<keyword evidence="3" id="KW-0515">Mutator protein</keyword>
<evidence type="ECO:0000256" key="9">
    <source>
        <dbReference type="ARBA" id="ARBA00023204"/>
    </source>
</evidence>
<dbReference type="EMBL" id="JACHMG010000001">
    <property type="protein sequence ID" value="MBB4688512.1"/>
    <property type="molecule type" value="Genomic_DNA"/>
</dbReference>
<evidence type="ECO:0000256" key="4">
    <source>
        <dbReference type="ARBA" id="ARBA00022705"/>
    </source>
</evidence>
<dbReference type="PANTHER" id="PTHR47707">
    <property type="entry name" value="8-OXO-DGTP DIPHOSPHATASE"/>
    <property type="match status" value="1"/>
</dbReference>
<keyword evidence="8" id="KW-0460">Magnesium</keyword>
<dbReference type="GO" id="GO:0006281">
    <property type="term" value="P:DNA repair"/>
    <property type="evidence" value="ECO:0007669"/>
    <property type="project" value="UniProtKB-KW"/>
</dbReference>
<evidence type="ECO:0000256" key="7">
    <source>
        <dbReference type="ARBA" id="ARBA00022801"/>
    </source>
</evidence>
<dbReference type="PANTHER" id="PTHR47707:SF1">
    <property type="entry name" value="NUDIX HYDROLASE FAMILY PROTEIN"/>
    <property type="match status" value="1"/>
</dbReference>
<dbReference type="GO" id="GO:0008413">
    <property type="term" value="F:8-oxo-7,8-dihydroguanosine triphosphate pyrophosphatase activity"/>
    <property type="evidence" value="ECO:0007669"/>
    <property type="project" value="TreeGrafter"/>
</dbReference>
<accession>A0A840J4Z9</accession>
<dbReference type="Proteomes" id="UP000581769">
    <property type="component" value="Unassembled WGS sequence"/>
</dbReference>
<dbReference type="Gene3D" id="3.90.79.10">
    <property type="entry name" value="Nucleoside Triphosphate Pyrophosphohydrolase"/>
    <property type="match status" value="1"/>
</dbReference>
<dbReference type="CDD" id="cd03425">
    <property type="entry name" value="NUDIX_MutT_NudA_like"/>
    <property type="match status" value="1"/>
</dbReference>
<proteinExistence type="inferred from homology"/>
<dbReference type="PRINTS" id="PR00502">
    <property type="entry name" value="NUDIXFAMILY"/>
</dbReference>
<reference evidence="13 14" key="1">
    <citation type="submission" date="2020-08" db="EMBL/GenBank/DDBJ databases">
        <title>Sequencing the genomes of 1000 actinobacteria strains.</title>
        <authorList>
            <person name="Klenk H.-P."/>
        </authorList>
    </citation>
    <scope>NUCLEOTIDE SEQUENCE [LARGE SCALE GENOMIC DNA]</scope>
    <source>
        <strain evidence="13 14">DSM 45859</strain>
    </source>
</reference>
<keyword evidence="14" id="KW-1185">Reference proteome</keyword>
<keyword evidence="7 13" id="KW-0378">Hydrolase</keyword>
<dbReference type="EC" id="3.6.1.55" evidence="11"/>
<evidence type="ECO:0000256" key="2">
    <source>
        <dbReference type="ARBA" id="ARBA00005582"/>
    </source>
</evidence>
<comment type="cofactor">
    <cofactor evidence="1">
        <name>Mg(2+)</name>
        <dbReference type="ChEBI" id="CHEBI:18420"/>
    </cofactor>
</comment>
<keyword evidence="4" id="KW-0235">DNA replication</keyword>
<dbReference type="InterPro" id="IPR015797">
    <property type="entry name" value="NUDIX_hydrolase-like_dom_sf"/>
</dbReference>
<dbReference type="GO" id="GO:0035539">
    <property type="term" value="F:8-oxo-7,8-dihydrodeoxyguanosine triphosphate pyrophosphatase activity"/>
    <property type="evidence" value="ECO:0007669"/>
    <property type="project" value="UniProtKB-EC"/>
</dbReference>
<dbReference type="InterPro" id="IPR000086">
    <property type="entry name" value="NUDIX_hydrolase_dom"/>
</dbReference>
<evidence type="ECO:0000256" key="3">
    <source>
        <dbReference type="ARBA" id="ARBA00022457"/>
    </source>
</evidence>
<dbReference type="SUPFAM" id="SSF55811">
    <property type="entry name" value="Nudix"/>
    <property type="match status" value="1"/>
</dbReference>
<dbReference type="InterPro" id="IPR047127">
    <property type="entry name" value="MutT-like"/>
</dbReference>